<dbReference type="EMBL" id="FQ790352">
    <property type="protein sequence ID" value="CCD54941.1"/>
    <property type="molecule type" value="Genomic_DNA"/>
</dbReference>
<proteinExistence type="predicted"/>
<dbReference type="Proteomes" id="UP000008177">
    <property type="component" value="Unplaced contigs"/>
</dbReference>
<reference evidence="2" key="1">
    <citation type="journal article" date="2011" name="PLoS Genet.">
        <title>Genomic analysis of the necrotrophic fungal pathogens Sclerotinia sclerotiorum and Botrytis cinerea.</title>
        <authorList>
            <person name="Amselem J."/>
            <person name="Cuomo C.A."/>
            <person name="van Kan J.A."/>
            <person name="Viaud M."/>
            <person name="Benito E.P."/>
            <person name="Couloux A."/>
            <person name="Coutinho P.M."/>
            <person name="de Vries R.P."/>
            <person name="Dyer P.S."/>
            <person name="Fillinger S."/>
            <person name="Fournier E."/>
            <person name="Gout L."/>
            <person name="Hahn M."/>
            <person name="Kohn L."/>
            <person name="Lapalu N."/>
            <person name="Plummer K.M."/>
            <person name="Pradier J.M."/>
            <person name="Quevillon E."/>
            <person name="Sharon A."/>
            <person name="Simon A."/>
            <person name="ten Have A."/>
            <person name="Tudzynski B."/>
            <person name="Tudzynski P."/>
            <person name="Wincker P."/>
            <person name="Andrew M."/>
            <person name="Anthouard V."/>
            <person name="Beever R.E."/>
            <person name="Beffa R."/>
            <person name="Benoit I."/>
            <person name="Bouzid O."/>
            <person name="Brault B."/>
            <person name="Chen Z."/>
            <person name="Choquer M."/>
            <person name="Collemare J."/>
            <person name="Cotton P."/>
            <person name="Danchin E.G."/>
            <person name="Da Silva C."/>
            <person name="Gautier A."/>
            <person name="Giraud C."/>
            <person name="Giraud T."/>
            <person name="Gonzalez C."/>
            <person name="Grossetete S."/>
            <person name="Guldener U."/>
            <person name="Henrissat B."/>
            <person name="Howlett B.J."/>
            <person name="Kodira C."/>
            <person name="Kretschmer M."/>
            <person name="Lappartient A."/>
            <person name="Leroch M."/>
            <person name="Levis C."/>
            <person name="Mauceli E."/>
            <person name="Neuveglise C."/>
            <person name="Oeser B."/>
            <person name="Pearson M."/>
            <person name="Poulain J."/>
            <person name="Poussereau N."/>
            <person name="Quesneville H."/>
            <person name="Rascle C."/>
            <person name="Schumacher J."/>
            <person name="Segurens B."/>
            <person name="Sexton A."/>
            <person name="Silva E."/>
            <person name="Sirven C."/>
            <person name="Soanes D.M."/>
            <person name="Talbot N.J."/>
            <person name="Templeton M."/>
            <person name="Yandava C."/>
            <person name="Yarden O."/>
            <person name="Zeng Q."/>
            <person name="Rollins J.A."/>
            <person name="Lebrun M.H."/>
            <person name="Dickman M."/>
        </authorList>
    </citation>
    <scope>NUCLEOTIDE SEQUENCE [LARGE SCALE GENOMIC DNA]</scope>
    <source>
        <strain evidence="2">T4</strain>
    </source>
</reference>
<organism evidence="1 2">
    <name type="scientific">Botryotinia fuckeliana (strain T4)</name>
    <name type="common">Noble rot fungus</name>
    <name type="synonym">Botrytis cinerea</name>
    <dbReference type="NCBI Taxonomy" id="999810"/>
    <lineage>
        <taxon>Eukaryota</taxon>
        <taxon>Fungi</taxon>
        <taxon>Dikarya</taxon>
        <taxon>Ascomycota</taxon>
        <taxon>Pezizomycotina</taxon>
        <taxon>Leotiomycetes</taxon>
        <taxon>Helotiales</taxon>
        <taxon>Sclerotiniaceae</taxon>
        <taxon>Botrytis</taxon>
    </lineage>
</organism>
<name>G2YT37_BOTF4</name>
<sequence>MEGTVFALYQSSITTEAALTPYLNGVFFQNATRDEIAGCSHRPIEGVGWWEVPDRSNSFTLIARKAAYYKPPHTPSLT</sequence>
<protein>
    <submittedName>
        <fullName evidence="1">Uncharacterized protein</fullName>
    </submittedName>
</protein>
<accession>G2YT37</accession>
<dbReference type="HOGENOM" id="CLU_2621767_0_0_1"/>
<evidence type="ECO:0000313" key="2">
    <source>
        <dbReference type="Proteomes" id="UP000008177"/>
    </source>
</evidence>
<dbReference type="AlphaFoldDB" id="G2YT37"/>
<dbReference type="InParanoid" id="G2YT37"/>
<evidence type="ECO:0000313" key="1">
    <source>
        <dbReference type="EMBL" id="CCD54941.1"/>
    </source>
</evidence>
<gene>
    <name evidence="1" type="ORF">BofuT4_uP162300.1</name>
</gene>